<protein>
    <recommendedName>
        <fullName evidence="2">C-type lectin domain-containing protein</fullName>
    </recommendedName>
</protein>
<dbReference type="PANTHER" id="PTHR23124:SF138">
    <property type="entry name" value="C-TYPE LECTIN DOMAIN-CONTAINING PROTEIN"/>
    <property type="match status" value="1"/>
</dbReference>
<dbReference type="PROSITE" id="PS50041">
    <property type="entry name" value="C_TYPE_LECTIN_2"/>
    <property type="match status" value="1"/>
</dbReference>
<accession>A0A2G5TVG5</accession>
<gene>
    <name evidence="3" type="primary">Cni-clec-197</name>
    <name evidence="3" type="synonym">Cnig_chr_IV.g12027</name>
    <name evidence="3" type="ORF">B9Z55_012027</name>
</gene>
<dbReference type="CDD" id="cd00037">
    <property type="entry name" value="CLECT"/>
    <property type="match status" value="1"/>
</dbReference>
<dbReference type="OrthoDB" id="5801605at2759"/>
<dbReference type="InterPro" id="IPR016186">
    <property type="entry name" value="C-type_lectin-like/link_sf"/>
</dbReference>
<keyword evidence="4" id="KW-1185">Reference proteome</keyword>
<dbReference type="Proteomes" id="UP000230233">
    <property type="component" value="Chromosome IV"/>
</dbReference>
<keyword evidence="1" id="KW-0732">Signal</keyword>
<dbReference type="InterPro" id="IPR016187">
    <property type="entry name" value="CTDL_fold"/>
</dbReference>
<evidence type="ECO:0000256" key="1">
    <source>
        <dbReference type="SAM" id="SignalP"/>
    </source>
</evidence>
<proteinExistence type="predicted"/>
<comment type="caution">
    <text evidence="3">The sequence shown here is derived from an EMBL/GenBank/DDBJ whole genome shotgun (WGS) entry which is preliminary data.</text>
</comment>
<name>A0A2G5TVG5_9PELO</name>
<feature type="signal peptide" evidence="1">
    <location>
        <begin position="1"/>
        <end position="17"/>
    </location>
</feature>
<dbReference type="Pfam" id="PF00059">
    <property type="entry name" value="Lectin_C"/>
    <property type="match status" value="1"/>
</dbReference>
<dbReference type="Gene3D" id="3.10.100.10">
    <property type="entry name" value="Mannose-Binding Protein A, subunit A"/>
    <property type="match status" value="1"/>
</dbReference>
<dbReference type="STRING" id="1611254.A0A2G5TVG5"/>
<dbReference type="InterPro" id="IPR001304">
    <property type="entry name" value="C-type_lectin-like"/>
</dbReference>
<dbReference type="SMART" id="SM00034">
    <property type="entry name" value="CLECT"/>
    <property type="match status" value="1"/>
</dbReference>
<evidence type="ECO:0000313" key="3">
    <source>
        <dbReference type="EMBL" id="PIC31272.1"/>
    </source>
</evidence>
<dbReference type="EMBL" id="PDUG01000004">
    <property type="protein sequence ID" value="PIC31272.1"/>
    <property type="molecule type" value="Genomic_DNA"/>
</dbReference>
<evidence type="ECO:0000313" key="4">
    <source>
        <dbReference type="Proteomes" id="UP000230233"/>
    </source>
</evidence>
<reference evidence="4" key="1">
    <citation type="submission" date="2017-10" db="EMBL/GenBank/DDBJ databases">
        <title>Rapid genome shrinkage in a self-fertile nematode reveals novel sperm competition proteins.</title>
        <authorList>
            <person name="Yin D."/>
            <person name="Schwarz E.M."/>
            <person name="Thomas C.G."/>
            <person name="Felde R.L."/>
            <person name="Korf I.F."/>
            <person name="Cutter A.D."/>
            <person name="Schartner C.M."/>
            <person name="Ralston E.J."/>
            <person name="Meyer B.J."/>
            <person name="Haag E.S."/>
        </authorList>
    </citation>
    <scope>NUCLEOTIDE SEQUENCE [LARGE SCALE GENOMIC DNA]</scope>
    <source>
        <strain evidence="4">JU1422</strain>
    </source>
</reference>
<feature type="domain" description="C-type lectin" evidence="2">
    <location>
        <begin position="42"/>
        <end position="160"/>
    </location>
</feature>
<organism evidence="3 4">
    <name type="scientific">Caenorhabditis nigoni</name>
    <dbReference type="NCBI Taxonomy" id="1611254"/>
    <lineage>
        <taxon>Eukaryota</taxon>
        <taxon>Metazoa</taxon>
        <taxon>Ecdysozoa</taxon>
        <taxon>Nematoda</taxon>
        <taxon>Chromadorea</taxon>
        <taxon>Rhabditida</taxon>
        <taxon>Rhabditina</taxon>
        <taxon>Rhabditomorpha</taxon>
        <taxon>Rhabditoidea</taxon>
        <taxon>Rhabditidae</taxon>
        <taxon>Peloderinae</taxon>
        <taxon>Caenorhabditis</taxon>
    </lineage>
</organism>
<evidence type="ECO:0000259" key="2">
    <source>
        <dbReference type="PROSITE" id="PS50041"/>
    </source>
</evidence>
<sequence length="239" mass="25701">MIRNILLLSAALVAVSAMFRPVQNCNNEQCPPGYHKFTSRSNGPWCVKVFTGNMTWWEAERECRCTTKGAHLSGIENMEELRWLEQEAQSKLEDTVKNGAIWIGAYRRKECPSGQESTNSLCQEEKLFQFTDQNTCKTTIFQNWEANQPTNKAGDDCGVILISTEESGANSDASGKTAAKNCLETTGSSPIMSAAGFICGVKPTPGGNNYGGGNSGYGGGNGGYGGGDDMIMIGAARPQ</sequence>
<feature type="chain" id="PRO_5013841912" description="C-type lectin domain-containing protein" evidence="1">
    <location>
        <begin position="18"/>
        <end position="239"/>
    </location>
</feature>
<dbReference type="SUPFAM" id="SSF56436">
    <property type="entry name" value="C-type lectin-like"/>
    <property type="match status" value="1"/>
</dbReference>
<dbReference type="AlphaFoldDB" id="A0A2G5TVG5"/>
<dbReference type="PANTHER" id="PTHR23124">
    <property type="entry name" value="C-TYPE LECTIN DOMAIN-CONTAINING PROTEIN-RELATED-RELATED"/>
    <property type="match status" value="1"/>
</dbReference>